<reference evidence="2 3" key="1">
    <citation type="submission" date="2019-02" db="EMBL/GenBank/DDBJ databases">
        <title>Genome sequencing of the rare red list fungi Bondarzewia mesenterica.</title>
        <authorList>
            <person name="Buettner E."/>
            <person name="Kellner H."/>
        </authorList>
    </citation>
    <scope>NUCLEOTIDE SEQUENCE [LARGE SCALE GENOMIC DNA]</scope>
    <source>
        <strain evidence="2 3">DSM 108281</strain>
    </source>
</reference>
<feature type="region of interest" description="Disordered" evidence="1">
    <location>
        <begin position="76"/>
        <end position="98"/>
    </location>
</feature>
<dbReference type="AlphaFoldDB" id="A0A4S4L0I2"/>
<evidence type="ECO:0000256" key="1">
    <source>
        <dbReference type="SAM" id="MobiDB-lite"/>
    </source>
</evidence>
<name>A0A4S4L0I2_9AGAM</name>
<organism evidence="2 3">
    <name type="scientific">Bondarzewia mesenterica</name>
    <dbReference type="NCBI Taxonomy" id="1095465"/>
    <lineage>
        <taxon>Eukaryota</taxon>
        <taxon>Fungi</taxon>
        <taxon>Dikarya</taxon>
        <taxon>Basidiomycota</taxon>
        <taxon>Agaricomycotina</taxon>
        <taxon>Agaricomycetes</taxon>
        <taxon>Russulales</taxon>
        <taxon>Bondarzewiaceae</taxon>
        <taxon>Bondarzewia</taxon>
    </lineage>
</organism>
<comment type="caution">
    <text evidence="2">The sequence shown here is derived from an EMBL/GenBank/DDBJ whole genome shotgun (WGS) entry which is preliminary data.</text>
</comment>
<keyword evidence="3" id="KW-1185">Reference proteome</keyword>
<gene>
    <name evidence="2" type="ORF">EW146_g10288</name>
</gene>
<sequence>MPLRSKTRNYGIINSEDVEKWNPTNWKSVEGALTIDVRVKFGYAEAGRAFEPSDGPSGLVLTGRSGGIATKVTANIGGDAGQSPAASDEASLLKVSAH</sequence>
<proteinExistence type="predicted"/>
<evidence type="ECO:0000313" key="2">
    <source>
        <dbReference type="EMBL" id="THH04018.1"/>
    </source>
</evidence>
<dbReference type="EMBL" id="SGPL01001232">
    <property type="protein sequence ID" value="THH04018.1"/>
    <property type="molecule type" value="Genomic_DNA"/>
</dbReference>
<dbReference type="Proteomes" id="UP000310158">
    <property type="component" value="Unassembled WGS sequence"/>
</dbReference>
<accession>A0A4S4L0I2</accession>
<protein>
    <submittedName>
        <fullName evidence="2">Uncharacterized protein</fullName>
    </submittedName>
</protein>
<evidence type="ECO:0000313" key="3">
    <source>
        <dbReference type="Proteomes" id="UP000310158"/>
    </source>
</evidence>